<evidence type="ECO:0000313" key="3">
    <source>
        <dbReference type="EMBL" id="MBA8951985.1"/>
    </source>
</evidence>
<proteinExistence type="predicted"/>
<keyword evidence="4" id="KW-1185">Reference proteome</keyword>
<dbReference type="InterPro" id="IPR050267">
    <property type="entry name" value="Anti-sigma-factor_SerPK"/>
</dbReference>
<sequence>MQWTMTYPGLPSMVPAIRAWVRAMLTCSPRRDDAELVIAELVANSLRHTPSGQPGGEVTVTVTVRDGWARVTVADSGPGDWERPDLTPDELEVYGRGLLIVDVVADKVGHDVSQDGQVMWAEFEWRPTDG</sequence>
<keyword evidence="1" id="KW-0418">Kinase</keyword>
<dbReference type="PANTHER" id="PTHR35526:SF3">
    <property type="entry name" value="ANTI-SIGMA-F FACTOR RSBW"/>
    <property type="match status" value="1"/>
</dbReference>
<organism evidence="3 4">
    <name type="scientific">Actinomadura namibiensis</name>
    <dbReference type="NCBI Taxonomy" id="182080"/>
    <lineage>
        <taxon>Bacteria</taxon>
        <taxon>Bacillati</taxon>
        <taxon>Actinomycetota</taxon>
        <taxon>Actinomycetes</taxon>
        <taxon>Streptosporangiales</taxon>
        <taxon>Thermomonosporaceae</taxon>
        <taxon>Actinomadura</taxon>
    </lineage>
</organism>
<protein>
    <submittedName>
        <fullName evidence="3">Anti-sigma regulatory factor (Ser/Thr protein kinase)</fullName>
    </submittedName>
</protein>
<comment type="caution">
    <text evidence="3">The sequence shown here is derived from an EMBL/GenBank/DDBJ whole genome shotgun (WGS) entry which is preliminary data.</text>
</comment>
<dbReference type="AlphaFoldDB" id="A0A7W3QLX9"/>
<dbReference type="Pfam" id="PF13581">
    <property type="entry name" value="HATPase_c_2"/>
    <property type="match status" value="1"/>
</dbReference>
<keyword evidence="1" id="KW-0808">Transferase</keyword>
<dbReference type="CDD" id="cd16936">
    <property type="entry name" value="HATPase_RsbW-like"/>
    <property type="match status" value="1"/>
</dbReference>
<name>A0A7W3QLX9_ACTNM</name>
<dbReference type="SUPFAM" id="SSF55874">
    <property type="entry name" value="ATPase domain of HSP90 chaperone/DNA topoisomerase II/histidine kinase"/>
    <property type="match status" value="1"/>
</dbReference>
<evidence type="ECO:0000256" key="1">
    <source>
        <dbReference type="ARBA" id="ARBA00022527"/>
    </source>
</evidence>
<dbReference type="PANTHER" id="PTHR35526">
    <property type="entry name" value="ANTI-SIGMA-F FACTOR RSBW-RELATED"/>
    <property type="match status" value="1"/>
</dbReference>
<feature type="domain" description="Histidine kinase/HSP90-like ATPase" evidence="2">
    <location>
        <begin position="14"/>
        <end position="119"/>
    </location>
</feature>
<dbReference type="EMBL" id="JACJIA010000004">
    <property type="protein sequence ID" value="MBA8951985.1"/>
    <property type="molecule type" value="Genomic_DNA"/>
</dbReference>
<dbReference type="Proteomes" id="UP000572680">
    <property type="component" value="Unassembled WGS sequence"/>
</dbReference>
<dbReference type="InterPro" id="IPR003594">
    <property type="entry name" value="HATPase_dom"/>
</dbReference>
<dbReference type="RefSeq" id="WP_182844277.1">
    <property type="nucleotide sequence ID" value="NZ_BAAALP010000014.1"/>
</dbReference>
<evidence type="ECO:0000259" key="2">
    <source>
        <dbReference type="Pfam" id="PF13581"/>
    </source>
</evidence>
<dbReference type="InterPro" id="IPR036890">
    <property type="entry name" value="HATPase_C_sf"/>
</dbReference>
<dbReference type="GO" id="GO:0004674">
    <property type="term" value="F:protein serine/threonine kinase activity"/>
    <property type="evidence" value="ECO:0007669"/>
    <property type="project" value="UniProtKB-KW"/>
</dbReference>
<accession>A0A7W3QLX9</accession>
<gene>
    <name evidence="3" type="ORF">HNR61_003625</name>
</gene>
<reference evidence="3 4" key="1">
    <citation type="submission" date="2020-08" db="EMBL/GenBank/DDBJ databases">
        <title>Genomic Encyclopedia of Type Strains, Phase IV (KMG-IV): sequencing the most valuable type-strain genomes for metagenomic binning, comparative biology and taxonomic classification.</title>
        <authorList>
            <person name="Goeker M."/>
        </authorList>
    </citation>
    <scope>NUCLEOTIDE SEQUENCE [LARGE SCALE GENOMIC DNA]</scope>
    <source>
        <strain evidence="3 4">DSM 44197</strain>
    </source>
</reference>
<keyword evidence="1" id="KW-0723">Serine/threonine-protein kinase</keyword>
<evidence type="ECO:0000313" key="4">
    <source>
        <dbReference type="Proteomes" id="UP000572680"/>
    </source>
</evidence>
<dbReference type="Gene3D" id="3.30.565.10">
    <property type="entry name" value="Histidine kinase-like ATPase, C-terminal domain"/>
    <property type="match status" value="1"/>
</dbReference>